<organism evidence="1 2">
    <name type="scientific">Trinickia symbiotica</name>
    <dbReference type="NCBI Taxonomy" id="863227"/>
    <lineage>
        <taxon>Bacteria</taxon>
        <taxon>Pseudomonadati</taxon>
        <taxon>Pseudomonadota</taxon>
        <taxon>Betaproteobacteria</taxon>
        <taxon>Burkholderiales</taxon>
        <taxon>Burkholderiaceae</taxon>
        <taxon>Trinickia</taxon>
    </lineage>
</organism>
<dbReference type="NCBIfam" id="TIGR03696">
    <property type="entry name" value="Rhs_assc_core"/>
    <property type="match status" value="1"/>
</dbReference>
<dbReference type="Proteomes" id="UP000240638">
    <property type="component" value="Unassembled WGS sequence"/>
</dbReference>
<comment type="caution">
    <text evidence="1">The sequence shown here is derived from an EMBL/GenBank/DDBJ whole genome shotgun (WGS) entry which is preliminary data.</text>
</comment>
<accession>A0A2T3XWZ3</accession>
<dbReference type="InterPro" id="IPR050708">
    <property type="entry name" value="T6SS_VgrG/RHS"/>
</dbReference>
<dbReference type="InterPro" id="IPR032871">
    <property type="entry name" value="AHH_dom_containing"/>
</dbReference>
<name>A0A2T3XWZ3_9BURK</name>
<protein>
    <recommendedName>
        <fullName evidence="3">RHS repeat-associated core domain-containing protein</fullName>
    </recommendedName>
</protein>
<evidence type="ECO:0008006" key="3">
    <source>
        <dbReference type="Google" id="ProtNLM"/>
    </source>
</evidence>
<dbReference type="EMBL" id="PYUC01000004">
    <property type="protein sequence ID" value="PTB21037.1"/>
    <property type="molecule type" value="Genomic_DNA"/>
</dbReference>
<dbReference type="InterPro" id="IPR022385">
    <property type="entry name" value="Rhs_assc_core"/>
</dbReference>
<dbReference type="Gene3D" id="2.180.10.10">
    <property type="entry name" value="RHS repeat-associated core"/>
    <property type="match status" value="1"/>
</dbReference>
<reference evidence="1 2" key="1">
    <citation type="submission" date="2018-03" db="EMBL/GenBank/DDBJ databases">
        <title>Whole genome analyses suggest that Burkholderia sensu lato contains two further novel genera in the rhizoxinica-symbiotica group Mycetohabitans gen. nov., and Trinickia gen. nov.: implications for the evolution of diazotrophy and nodulation in the Burkholderiaceae.</title>
        <authorList>
            <person name="Estrada De Los Santos P."/>
            <person name="Palmer M."/>
            <person name="Chavez-Ramirez B."/>
            <person name="Steenkamp E.T."/>
            <person name="Hirsch A.M."/>
            <person name="Manyaka P."/>
            <person name="Maluk M."/>
            <person name="Lafos M."/>
            <person name="Crook M."/>
            <person name="Gross E."/>
            <person name="Simon M.F."/>
            <person name="Bueno Dos Reis Junior F."/>
            <person name="Poole P.S."/>
            <person name="Venter S.N."/>
            <person name="James E.K."/>
        </authorList>
    </citation>
    <scope>NUCLEOTIDE SEQUENCE [LARGE SCALE GENOMIC DNA]</scope>
    <source>
        <strain evidence="1 2">JPY-366</strain>
    </source>
</reference>
<proteinExistence type="predicted"/>
<dbReference type="PANTHER" id="PTHR32305:SF15">
    <property type="entry name" value="PROTEIN RHSA-RELATED"/>
    <property type="match status" value="1"/>
</dbReference>
<sequence length="218" mass="23216">MPDKGASPARGGFASERIVQGQYLDRETGLHYNTFRFYDPDVGRFVTQDPIGLDGGSNLHQYAPNPLAWADPLGLSPSQLLAAAMAKAGNPVPSRYAAHHLIPTNVAGRSNLIQEAVNRGIYDPNGASNGAALPMSAAESLASGKPLHSGGHLGSYYDAARTRLLASEQKLGNLATATDEQLLRKIGAVERSLRMSLGADNLRLQSTDPRPKGMRCNL</sequence>
<evidence type="ECO:0000313" key="2">
    <source>
        <dbReference type="Proteomes" id="UP000240638"/>
    </source>
</evidence>
<dbReference type="AlphaFoldDB" id="A0A2T3XWZ3"/>
<dbReference type="PANTHER" id="PTHR32305">
    <property type="match status" value="1"/>
</dbReference>
<evidence type="ECO:0000313" key="1">
    <source>
        <dbReference type="EMBL" id="PTB21037.1"/>
    </source>
</evidence>
<dbReference type="PRINTS" id="PR00394">
    <property type="entry name" value="RHSPROTEIN"/>
</dbReference>
<dbReference type="Pfam" id="PF14412">
    <property type="entry name" value="AHH"/>
    <property type="match status" value="1"/>
</dbReference>
<gene>
    <name evidence="1" type="ORF">C9I57_09960</name>
</gene>